<gene>
    <name evidence="2" type="ORF">ESCO_002084</name>
</gene>
<dbReference type="Pfam" id="PF04185">
    <property type="entry name" value="Phosphoesterase"/>
    <property type="match status" value="1"/>
</dbReference>
<accession>A0A0M8N8Z9</accession>
<evidence type="ECO:0000313" key="3">
    <source>
        <dbReference type="Proteomes" id="UP000053831"/>
    </source>
</evidence>
<dbReference type="InterPro" id="IPR007312">
    <property type="entry name" value="Phosphoesterase"/>
</dbReference>
<keyword evidence="1" id="KW-0378">Hydrolase</keyword>
<dbReference type="GO" id="GO:0042578">
    <property type="term" value="F:phosphoric ester hydrolase activity"/>
    <property type="evidence" value="ECO:0007669"/>
    <property type="project" value="UniProtKB-ARBA"/>
</dbReference>
<keyword evidence="3" id="KW-1185">Reference proteome</keyword>
<dbReference type="PANTHER" id="PTHR31956">
    <property type="entry name" value="NON-SPECIFIC PHOSPHOLIPASE C4-RELATED"/>
    <property type="match status" value="1"/>
</dbReference>
<dbReference type="EMBL" id="LGSR01000006">
    <property type="protein sequence ID" value="KOS22471.1"/>
    <property type="molecule type" value="Genomic_DNA"/>
</dbReference>
<name>A0A0M8N8Z9_ESCWE</name>
<dbReference type="PANTHER" id="PTHR31956:SF1">
    <property type="entry name" value="NON-SPECIFIC PHOSPHOLIPASE C1"/>
    <property type="match status" value="1"/>
</dbReference>
<reference evidence="2 3" key="1">
    <citation type="submission" date="2015-07" db="EMBL/GenBank/DDBJ databases">
        <title>The genome of the fungus Escovopsis weberi, a specialized disease agent of ant agriculture.</title>
        <authorList>
            <person name="de Man T.J."/>
            <person name="Stajich J.E."/>
            <person name="Kubicek C.P."/>
            <person name="Chenthamara K."/>
            <person name="Atanasova L."/>
            <person name="Druzhinina I.S."/>
            <person name="Birnbaum S."/>
            <person name="Barribeau S.M."/>
            <person name="Teiling C."/>
            <person name="Suen G."/>
            <person name="Currie C."/>
            <person name="Gerardo N.M."/>
        </authorList>
    </citation>
    <scope>NUCLEOTIDE SEQUENCE [LARGE SCALE GENOMIC DNA]</scope>
</reference>
<evidence type="ECO:0000313" key="2">
    <source>
        <dbReference type="EMBL" id="KOS22471.1"/>
    </source>
</evidence>
<dbReference type="STRING" id="150374.A0A0M8N8Z9"/>
<proteinExistence type="predicted"/>
<dbReference type="AlphaFoldDB" id="A0A0M8N8Z9"/>
<sequence>MAGTRGFADANLQMNGNVSVFAQVTDPRLTDAPYVYPWYINYQGGNAFEATECSVPGSNDWSSNRRAINGGRMDHWAVNNTAWSLAFKTRREIPTHFALAENFVVLDHYQEGVIAPTDPNRVMWLTGSINVPGGPQKPNQGGNPYIDNIETPGCQGPRNNQFNCYPLDWTTAGEIYEENGVTWSVFQDDDNFDDNDYVHFRNFQNAPANSSLYKRGVQGETLDTFYARVANGTLPEVSYIVSHMEISEHPPFSTQDGAWFQDMIARAVFNSPKYNNTVIIYSYDETGGTADHVYPYHSPEGTPGEWIDDPYNEVGYTFAGPGIRVPCYIISPFTRGGGVMTAHADHNSQILFIEKWQAAKGKNVTTPEMVAWRREHMSDLVDAFDFENPDYSIPDLPPTREPHRNAFGDFDGSVYCESRFPNPRPPVPYKGPGVIRDMASVVEHGFKPCRGTLTEGRYLVIEADGLALTQLAGLATGLAPATRRHELVEQRWIVHHEVRGETDFRISTAAGDLWICALGLLCEDRDQALVLRIEFTASRGYTMQVRGSSRFVALGADDEWAEEDEAQYWKIFSVSY</sequence>
<protein>
    <submittedName>
        <fullName evidence="2">Non-hemolytic phospholipase C</fullName>
    </submittedName>
</protein>
<comment type="caution">
    <text evidence="2">The sequence shown here is derived from an EMBL/GenBank/DDBJ whole genome shotgun (WGS) entry which is preliminary data.</text>
</comment>
<dbReference type="InterPro" id="IPR017850">
    <property type="entry name" value="Alkaline_phosphatase_core_sf"/>
</dbReference>
<dbReference type="Gene3D" id="3.40.720.10">
    <property type="entry name" value="Alkaline Phosphatase, subunit A"/>
    <property type="match status" value="1"/>
</dbReference>
<organism evidence="2 3">
    <name type="scientific">Escovopsis weberi</name>
    <dbReference type="NCBI Taxonomy" id="150374"/>
    <lineage>
        <taxon>Eukaryota</taxon>
        <taxon>Fungi</taxon>
        <taxon>Dikarya</taxon>
        <taxon>Ascomycota</taxon>
        <taxon>Pezizomycotina</taxon>
        <taxon>Sordariomycetes</taxon>
        <taxon>Hypocreomycetidae</taxon>
        <taxon>Hypocreales</taxon>
        <taxon>Hypocreaceae</taxon>
        <taxon>Escovopsis</taxon>
    </lineage>
</organism>
<dbReference type="Proteomes" id="UP000053831">
    <property type="component" value="Unassembled WGS sequence"/>
</dbReference>
<evidence type="ECO:0000256" key="1">
    <source>
        <dbReference type="ARBA" id="ARBA00022801"/>
    </source>
</evidence>
<dbReference type="OrthoDB" id="5135119at2759"/>